<reference evidence="2 3" key="1">
    <citation type="journal article" date="2020" name="ISME J.">
        <title>Comparative genomics reveals insights into cyanobacterial evolution and habitat adaptation.</title>
        <authorList>
            <person name="Chen M.Y."/>
            <person name="Teng W.K."/>
            <person name="Zhao L."/>
            <person name="Hu C.X."/>
            <person name="Zhou Y.K."/>
            <person name="Han B.P."/>
            <person name="Song L.R."/>
            <person name="Shu W.S."/>
        </authorList>
    </citation>
    <scope>NUCLEOTIDE SEQUENCE [LARGE SCALE GENOMIC DNA]</scope>
    <source>
        <strain evidence="2 3">FACHB-1040</strain>
    </source>
</reference>
<gene>
    <name evidence="2" type="ORF">H6F99_00310</name>
</gene>
<protein>
    <recommendedName>
        <fullName evidence="1">MAE-28990/MAE-18760-like HEPN domain-containing protein</fullName>
    </recommendedName>
</protein>
<dbReference type="InterPro" id="IPR040788">
    <property type="entry name" value="HEPN_MAE_28990"/>
</dbReference>
<organism evidence="2 3">
    <name type="scientific">Aphanizomenon flos-aquae FACHB-1040</name>
    <dbReference type="NCBI Taxonomy" id="2692887"/>
    <lineage>
        <taxon>Bacteria</taxon>
        <taxon>Bacillati</taxon>
        <taxon>Cyanobacteriota</taxon>
        <taxon>Cyanophyceae</taxon>
        <taxon>Nostocales</taxon>
        <taxon>Aphanizomenonaceae</taxon>
        <taxon>Aphanizomenon</taxon>
    </lineage>
</organism>
<feature type="domain" description="MAE-28990/MAE-18760-like HEPN" evidence="1">
    <location>
        <begin position="42"/>
        <end position="95"/>
    </location>
</feature>
<sequence>MGVGFQIPIKNLVSILISTAVKTARVASLSGLKTLSFPLTARSYEKLLKTRNEIAHGEDSLTIDRKQYIELQTMVMEMLEEFRNRIENAAINQDFLLKN</sequence>
<accession>A0ABR8BQQ7</accession>
<keyword evidence="3" id="KW-1185">Reference proteome</keyword>
<dbReference type="EMBL" id="JACJQT010000001">
    <property type="protein sequence ID" value="MBD2276815.1"/>
    <property type="molecule type" value="Genomic_DNA"/>
</dbReference>
<dbReference type="Proteomes" id="UP000606721">
    <property type="component" value="Unassembled WGS sequence"/>
</dbReference>
<comment type="caution">
    <text evidence="2">The sequence shown here is derived from an EMBL/GenBank/DDBJ whole genome shotgun (WGS) entry which is preliminary data.</text>
</comment>
<evidence type="ECO:0000313" key="2">
    <source>
        <dbReference type="EMBL" id="MBD2276815.1"/>
    </source>
</evidence>
<dbReference type="RefSeq" id="WP_190381951.1">
    <property type="nucleotide sequence ID" value="NZ_JACJQT010000001.1"/>
</dbReference>
<name>A0ABR8BQQ7_APHFL</name>
<evidence type="ECO:0000259" key="1">
    <source>
        <dbReference type="Pfam" id="PF18737"/>
    </source>
</evidence>
<proteinExistence type="predicted"/>
<evidence type="ECO:0000313" key="3">
    <source>
        <dbReference type="Proteomes" id="UP000606721"/>
    </source>
</evidence>
<dbReference type="Pfam" id="PF18737">
    <property type="entry name" value="HEPN_MAE_28990"/>
    <property type="match status" value="1"/>
</dbReference>